<dbReference type="SMART" id="SM00849">
    <property type="entry name" value="Lactamase_B"/>
    <property type="match status" value="1"/>
</dbReference>
<evidence type="ECO:0000313" key="12">
    <source>
        <dbReference type="Proteomes" id="UP001201163"/>
    </source>
</evidence>
<comment type="pathway">
    <text evidence="3">Secondary metabolite metabolism; methylglyoxal degradation; (R)-lactate from methylglyoxal: step 2/2.</text>
</comment>
<keyword evidence="7" id="KW-0378">Hydrolase</keyword>
<evidence type="ECO:0000256" key="3">
    <source>
        <dbReference type="ARBA" id="ARBA00004963"/>
    </source>
</evidence>
<sequence>MLQSRVSFLRKFHSSVCSSMRVIPVPVRKDNYAYLLVDDTVNEAAAVDPYTPSKVKAAAEQLGVKVVAGITTHHHNDHSGGNEEFAKLFPGVPIYGGSHKSPALTHLVGDNDRFTVGKALDVKCLATPCHTRDSICYYVTDTSSSSDGARAVFTGDTLFIGGCGVFFEGTGAEMHAAFELLRAALPDDTVTYVGHEYTAGNLRFARSVDPENAGLARLAGIVDAHPVTVGRTTIGDEKEWNIFWRLASDAVRVATKTEPDTPPSEIMDKLRTLKNNFKG</sequence>
<dbReference type="PANTHER" id="PTHR11935:SF94">
    <property type="entry name" value="TENZING NORGAY, ISOFORM C"/>
    <property type="match status" value="1"/>
</dbReference>
<organism evidence="11 12">
    <name type="scientific">Lactarius akahatsu</name>
    <dbReference type="NCBI Taxonomy" id="416441"/>
    <lineage>
        <taxon>Eukaryota</taxon>
        <taxon>Fungi</taxon>
        <taxon>Dikarya</taxon>
        <taxon>Basidiomycota</taxon>
        <taxon>Agaricomycotina</taxon>
        <taxon>Agaricomycetes</taxon>
        <taxon>Russulales</taxon>
        <taxon>Russulaceae</taxon>
        <taxon>Lactarius</taxon>
    </lineage>
</organism>
<keyword evidence="8" id="KW-0862">Zinc</keyword>
<dbReference type="EMBL" id="JAKELL010000001">
    <property type="protein sequence ID" value="KAH9001493.1"/>
    <property type="molecule type" value="Genomic_DNA"/>
</dbReference>
<dbReference type="AlphaFoldDB" id="A0AAD4LRT5"/>
<dbReference type="InterPro" id="IPR036866">
    <property type="entry name" value="RibonucZ/Hydroxyglut_hydro"/>
</dbReference>
<evidence type="ECO:0000256" key="2">
    <source>
        <dbReference type="ARBA" id="ARBA00001947"/>
    </source>
</evidence>
<comment type="similarity">
    <text evidence="4">Belongs to the metallo-beta-lactamase superfamily. Glyoxalase II family.</text>
</comment>
<protein>
    <recommendedName>
        <fullName evidence="5">hydroxyacylglutathione hydrolase</fullName>
        <ecNumber evidence="5">3.1.2.6</ecNumber>
    </recommendedName>
    <alternativeName>
        <fullName evidence="9">Glyoxalase II</fullName>
    </alternativeName>
</protein>
<dbReference type="EC" id="3.1.2.6" evidence="5"/>
<evidence type="ECO:0000256" key="9">
    <source>
        <dbReference type="ARBA" id="ARBA00031044"/>
    </source>
</evidence>
<evidence type="ECO:0000256" key="1">
    <source>
        <dbReference type="ARBA" id="ARBA00001623"/>
    </source>
</evidence>
<keyword evidence="6" id="KW-0479">Metal-binding</keyword>
<evidence type="ECO:0000256" key="7">
    <source>
        <dbReference type="ARBA" id="ARBA00022801"/>
    </source>
</evidence>
<dbReference type="InterPro" id="IPR032282">
    <property type="entry name" value="HAGH_C"/>
</dbReference>
<dbReference type="Proteomes" id="UP001201163">
    <property type="component" value="Unassembled WGS sequence"/>
</dbReference>
<evidence type="ECO:0000259" key="10">
    <source>
        <dbReference type="SMART" id="SM00849"/>
    </source>
</evidence>
<name>A0AAD4LRT5_9AGAM</name>
<dbReference type="HAMAP" id="MF_01374">
    <property type="entry name" value="Glyoxalase_2"/>
    <property type="match status" value="1"/>
</dbReference>
<evidence type="ECO:0000256" key="4">
    <source>
        <dbReference type="ARBA" id="ARBA00006759"/>
    </source>
</evidence>
<keyword evidence="12" id="KW-1185">Reference proteome</keyword>
<dbReference type="GO" id="GO:0004416">
    <property type="term" value="F:hydroxyacylglutathione hydrolase activity"/>
    <property type="evidence" value="ECO:0007669"/>
    <property type="project" value="UniProtKB-EC"/>
</dbReference>
<dbReference type="Gene3D" id="3.60.15.10">
    <property type="entry name" value="Ribonuclease Z/Hydroxyacylglutathione hydrolase-like"/>
    <property type="match status" value="1"/>
</dbReference>
<evidence type="ECO:0000256" key="5">
    <source>
        <dbReference type="ARBA" id="ARBA00011917"/>
    </source>
</evidence>
<reference evidence="11" key="1">
    <citation type="submission" date="2022-01" db="EMBL/GenBank/DDBJ databases">
        <title>Comparative genomics reveals a dynamic genome evolution in the ectomycorrhizal milk-cap (Lactarius) mushrooms.</title>
        <authorList>
            <consortium name="DOE Joint Genome Institute"/>
            <person name="Lebreton A."/>
            <person name="Tang N."/>
            <person name="Kuo A."/>
            <person name="LaButti K."/>
            <person name="Drula E."/>
            <person name="Barry K."/>
            <person name="Clum A."/>
            <person name="Lipzen A."/>
            <person name="Mousain D."/>
            <person name="Ng V."/>
            <person name="Wang R."/>
            <person name="Wang X."/>
            <person name="Dai Y."/>
            <person name="Henrissat B."/>
            <person name="Grigoriev I.V."/>
            <person name="Guerin-Laguette A."/>
            <person name="Yu F."/>
            <person name="Martin F.M."/>
        </authorList>
    </citation>
    <scope>NUCLEOTIDE SEQUENCE</scope>
    <source>
        <strain evidence="11">QP</strain>
    </source>
</reference>
<dbReference type="Pfam" id="PF16123">
    <property type="entry name" value="HAGH_C"/>
    <property type="match status" value="1"/>
</dbReference>
<proteinExistence type="inferred from homology"/>
<gene>
    <name evidence="11" type="ORF">EDB92DRAFT_1826983</name>
</gene>
<dbReference type="CDD" id="cd07723">
    <property type="entry name" value="hydroxyacylglutathione_hydrolase_MBL-fold"/>
    <property type="match status" value="1"/>
</dbReference>
<evidence type="ECO:0000313" key="11">
    <source>
        <dbReference type="EMBL" id="KAH9001493.1"/>
    </source>
</evidence>
<feature type="domain" description="Metallo-beta-lactamase" evidence="10">
    <location>
        <begin position="30"/>
        <end position="195"/>
    </location>
</feature>
<dbReference type="InterPro" id="IPR017782">
    <property type="entry name" value="Hydroxyacylglutathione_Hdrlase"/>
</dbReference>
<dbReference type="GO" id="GO:0019243">
    <property type="term" value="P:methylglyoxal catabolic process to D-lactate via S-lactoyl-glutathione"/>
    <property type="evidence" value="ECO:0007669"/>
    <property type="project" value="InterPro"/>
</dbReference>
<evidence type="ECO:0000256" key="6">
    <source>
        <dbReference type="ARBA" id="ARBA00022723"/>
    </source>
</evidence>
<dbReference type="SUPFAM" id="SSF56281">
    <property type="entry name" value="Metallo-hydrolase/oxidoreductase"/>
    <property type="match status" value="1"/>
</dbReference>
<dbReference type="GO" id="GO:0046872">
    <property type="term" value="F:metal ion binding"/>
    <property type="evidence" value="ECO:0007669"/>
    <property type="project" value="UniProtKB-KW"/>
</dbReference>
<dbReference type="InterPro" id="IPR035680">
    <property type="entry name" value="Clx_II_MBL"/>
</dbReference>
<dbReference type="PANTHER" id="PTHR11935">
    <property type="entry name" value="BETA LACTAMASE DOMAIN"/>
    <property type="match status" value="1"/>
</dbReference>
<comment type="caution">
    <text evidence="11">The sequence shown here is derived from an EMBL/GenBank/DDBJ whole genome shotgun (WGS) entry which is preliminary data.</text>
</comment>
<comment type="catalytic activity">
    <reaction evidence="1">
        <text>an S-(2-hydroxyacyl)glutathione + H2O = a 2-hydroxy carboxylate + glutathione + H(+)</text>
        <dbReference type="Rhea" id="RHEA:21864"/>
        <dbReference type="ChEBI" id="CHEBI:15377"/>
        <dbReference type="ChEBI" id="CHEBI:15378"/>
        <dbReference type="ChEBI" id="CHEBI:57925"/>
        <dbReference type="ChEBI" id="CHEBI:58896"/>
        <dbReference type="ChEBI" id="CHEBI:71261"/>
        <dbReference type="EC" id="3.1.2.6"/>
    </reaction>
</comment>
<comment type="cofactor">
    <cofactor evidence="2">
        <name>Zn(2+)</name>
        <dbReference type="ChEBI" id="CHEBI:29105"/>
    </cofactor>
</comment>
<accession>A0AAD4LRT5</accession>
<dbReference type="InterPro" id="IPR001279">
    <property type="entry name" value="Metallo-B-lactamas"/>
</dbReference>
<dbReference type="Pfam" id="PF00753">
    <property type="entry name" value="Lactamase_B"/>
    <property type="match status" value="1"/>
</dbReference>
<evidence type="ECO:0000256" key="8">
    <source>
        <dbReference type="ARBA" id="ARBA00022833"/>
    </source>
</evidence>